<gene>
    <name evidence="11" type="ORF">FHP06_11795</name>
</gene>
<feature type="transmembrane region" description="Helical" evidence="9">
    <location>
        <begin position="142"/>
        <end position="162"/>
    </location>
</feature>
<keyword evidence="9" id="KW-0812">Transmembrane</keyword>
<feature type="transmembrane region" description="Helical" evidence="9">
    <location>
        <begin position="34"/>
        <end position="53"/>
    </location>
</feature>
<evidence type="ECO:0000256" key="4">
    <source>
        <dbReference type="ARBA" id="ARBA00022679"/>
    </source>
</evidence>
<feature type="transmembrane region" description="Helical" evidence="9">
    <location>
        <begin position="241"/>
        <end position="263"/>
    </location>
</feature>
<keyword evidence="3" id="KW-0597">Phosphoprotein</keyword>
<feature type="transmembrane region" description="Helical" evidence="9">
    <location>
        <begin position="113"/>
        <end position="130"/>
    </location>
</feature>
<keyword evidence="6" id="KW-0418">Kinase</keyword>
<dbReference type="AlphaFoldDB" id="A0A5C8NIU4"/>
<protein>
    <recommendedName>
        <fullName evidence="2">histidine kinase</fullName>
        <ecNumber evidence="2">2.7.13.3</ecNumber>
    </recommendedName>
</protein>
<evidence type="ECO:0000256" key="6">
    <source>
        <dbReference type="ARBA" id="ARBA00022777"/>
    </source>
</evidence>
<evidence type="ECO:0000256" key="7">
    <source>
        <dbReference type="ARBA" id="ARBA00022840"/>
    </source>
</evidence>
<comment type="catalytic activity">
    <reaction evidence="1">
        <text>ATP + protein L-histidine = ADP + protein N-phospho-L-histidine.</text>
        <dbReference type="EC" id="2.7.13.3"/>
    </reaction>
</comment>
<sequence>MTVAVALAVASILAAVVGASGLILVLARQARLSGVLMIAAAVAGGLAVVVRAAEGPVDLVTALVVAATFVAVPLAVLTYPTWEWRRPVDFLASTTVAGAGAVSLGWFTEPNVLGTLGTVIGLVLAVYLWWRIETGPRDVRAPLLWFAATAGAVGLIVGLIAFSFDGSNETGSSSVVVSLLLFLPVAPAMVVGVMRPDVLDVRGLVTWGVVTLVTVIAYLAAFAGVISGIDELGGDPSPGALGLIGAVLAFGFHPTSVVLRGVVDRLLFGDRPDPLEAATHVVDQIGDDPVLALRAIREALVLPYATLRAEGRTLATSGTEVTHTRSLPLQLGADTVGEIVVGLRAGDLTLAPADADVLRIVAPLLAQTLRAQALARDVQASRNAAITAIEEERRRLRRDLHDGLGPTLSGIAFATDAARNQLGDDPAAADALLERLRADTTAAIGEVRRIVEGLRPPALDELGLLGAVRQHASTLHADGGEPLRVTISAPEVLPDLPAMAEVTAYRIVVEALTNVARHAAATRADVEIGVAGSDLRLSVRDDGRGGDWRPGVGMSSMRERAEQAGGTFAAGAGRVDAVIPLRSA</sequence>
<evidence type="ECO:0000256" key="2">
    <source>
        <dbReference type="ARBA" id="ARBA00012438"/>
    </source>
</evidence>
<evidence type="ECO:0000256" key="3">
    <source>
        <dbReference type="ARBA" id="ARBA00022553"/>
    </source>
</evidence>
<feature type="transmembrane region" description="Helical" evidence="9">
    <location>
        <begin position="6"/>
        <end position="27"/>
    </location>
</feature>
<dbReference type="CDD" id="cd16917">
    <property type="entry name" value="HATPase_UhpB-NarQ-NarX-like"/>
    <property type="match status" value="1"/>
</dbReference>
<dbReference type="Gene3D" id="3.30.565.10">
    <property type="entry name" value="Histidine kinase-like ATPase, C-terminal domain"/>
    <property type="match status" value="1"/>
</dbReference>
<evidence type="ECO:0000256" key="9">
    <source>
        <dbReference type="SAM" id="Phobius"/>
    </source>
</evidence>
<evidence type="ECO:0000256" key="8">
    <source>
        <dbReference type="ARBA" id="ARBA00023012"/>
    </source>
</evidence>
<dbReference type="RefSeq" id="WP_147686984.1">
    <property type="nucleotide sequence ID" value="NZ_VDUX01000005.1"/>
</dbReference>
<feature type="transmembrane region" description="Helical" evidence="9">
    <location>
        <begin position="90"/>
        <end position="107"/>
    </location>
</feature>
<dbReference type="GO" id="GO:0000155">
    <property type="term" value="F:phosphorelay sensor kinase activity"/>
    <property type="evidence" value="ECO:0007669"/>
    <property type="project" value="InterPro"/>
</dbReference>
<dbReference type="InterPro" id="IPR050482">
    <property type="entry name" value="Sensor_HK_TwoCompSys"/>
</dbReference>
<dbReference type="OrthoDB" id="227596at2"/>
<keyword evidence="12" id="KW-1185">Reference proteome</keyword>
<feature type="transmembrane region" description="Helical" evidence="9">
    <location>
        <begin position="59"/>
        <end position="78"/>
    </location>
</feature>
<dbReference type="InterPro" id="IPR036890">
    <property type="entry name" value="HATPase_C_sf"/>
</dbReference>
<evidence type="ECO:0000256" key="5">
    <source>
        <dbReference type="ARBA" id="ARBA00022741"/>
    </source>
</evidence>
<dbReference type="InterPro" id="IPR011712">
    <property type="entry name" value="Sig_transdc_His_kin_sub3_dim/P"/>
</dbReference>
<dbReference type="GO" id="GO:0005524">
    <property type="term" value="F:ATP binding"/>
    <property type="evidence" value="ECO:0007669"/>
    <property type="project" value="UniProtKB-KW"/>
</dbReference>
<evidence type="ECO:0000259" key="10">
    <source>
        <dbReference type="Pfam" id="PF07730"/>
    </source>
</evidence>
<dbReference type="GO" id="GO:0016020">
    <property type="term" value="C:membrane"/>
    <property type="evidence" value="ECO:0007669"/>
    <property type="project" value="InterPro"/>
</dbReference>
<keyword evidence="7" id="KW-0067">ATP-binding</keyword>
<dbReference type="EMBL" id="VDUX01000005">
    <property type="protein sequence ID" value="TXL58006.1"/>
    <property type="molecule type" value="Genomic_DNA"/>
</dbReference>
<proteinExistence type="predicted"/>
<feature type="domain" description="Signal transduction histidine kinase subgroup 3 dimerisation and phosphoacceptor" evidence="10">
    <location>
        <begin position="392"/>
        <end position="459"/>
    </location>
</feature>
<feature type="transmembrane region" description="Helical" evidence="9">
    <location>
        <begin position="205"/>
        <end position="229"/>
    </location>
</feature>
<name>A0A5C8NIU4_9ACTN</name>
<reference evidence="11 12" key="1">
    <citation type="submission" date="2019-06" db="EMBL/GenBank/DDBJ databases">
        <title>Aeromicrobium sp. nov., isolated from a maize field.</title>
        <authorList>
            <person name="Lin S.-Y."/>
            <person name="Tsai C.-F."/>
            <person name="Young C.-C."/>
        </authorList>
    </citation>
    <scope>NUCLEOTIDE SEQUENCE [LARGE SCALE GENOMIC DNA]</scope>
    <source>
        <strain evidence="11 12">CC-CFT486</strain>
    </source>
</reference>
<keyword evidence="8" id="KW-0902">Two-component regulatory system</keyword>
<keyword evidence="9" id="KW-1133">Transmembrane helix</keyword>
<keyword evidence="5" id="KW-0547">Nucleotide-binding</keyword>
<dbReference type="PANTHER" id="PTHR24421">
    <property type="entry name" value="NITRATE/NITRITE SENSOR PROTEIN NARX-RELATED"/>
    <property type="match status" value="1"/>
</dbReference>
<dbReference type="Pfam" id="PF07730">
    <property type="entry name" value="HisKA_3"/>
    <property type="match status" value="1"/>
</dbReference>
<keyword evidence="9" id="KW-0472">Membrane</keyword>
<evidence type="ECO:0000313" key="12">
    <source>
        <dbReference type="Proteomes" id="UP000321571"/>
    </source>
</evidence>
<dbReference type="PANTHER" id="PTHR24421:SF10">
    <property type="entry name" value="NITRATE_NITRITE SENSOR PROTEIN NARQ"/>
    <property type="match status" value="1"/>
</dbReference>
<dbReference type="Gene3D" id="1.20.5.1930">
    <property type="match status" value="1"/>
</dbReference>
<dbReference type="SUPFAM" id="SSF55874">
    <property type="entry name" value="ATPase domain of HSP90 chaperone/DNA topoisomerase II/histidine kinase"/>
    <property type="match status" value="1"/>
</dbReference>
<dbReference type="EC" id="2.7.13.3" evidence="2"/>
<keyword evidence="4" id="KW-0808">Transferase</keyword>
<feature type="transmembrane region" description="Helical" evidence="9">
    <location>
        <begin position="174"/>
        <end position="193"/>
    </location>
</feature>
<organism evidence="11 12">
    <name type="scientific">Aeromicrobium terrae</name>
    <dbReference type="NCBI Taxonomy" id="2498846"/>
    <lineage>
        <taxon>Bacteria</taxon>
        <taxon>Bacillati</taxon>
        <taxon>Actinomycetota</taxon>
        <taxon>Actinomycetes</taxon>
        <taxon>Propionibacteriales</taxon>
        <taxon>Nocardioidaceae</taxon>
        <taxon>Aeromicrobium</taxon>
    </lineage>
</organism>
<comment type="caution">
    <text evidence="11">The sequence shown here is derived from an EMBL/GenBank/DDBJ whole genome shotgun (WGS) entry which is preliminary data.</text>
</comment>
<evidence type="ECO:0000256" key="1">
    <source>
        <dbReference type="ARBA" id="ARBA00000085"/>
    </source>
</evidence>
<dbReference type="Proteomes" id="UP000321571">
    <property type="component" value="Unassembled WGS sequence"/>
</dbReference>
<accession>A0A5C8NIU4</accession>
<evidence type="ECO:0000313" key="11">
    <source>
        <dbReference type="EMBL" id="TXL58006.1"/>
    </source>
</evidence>
<dbReference type="GO" id="GO:0046983">
    <property type="term" value="F:protein dimerization activity"/>
    <property type="evidence" value="ECO:0007669"/>
    <property type="project" value="InterPro"/>
</dbReference>